<dbReference type="GO" id="GO:0005737">
    <property type="term" value="C:cytoplasm"/>
    <property type="evidence" value="ECO:0007669"/>
    <property type="project" value="TreeGrafter"/>
</dbReference>
<evidence type="ECO:0000313" key="3">
    <source>
        <dbReference type="Proteomes" id="UP000001062"/>
    </source>
</evidence>
<dbReference type="PANTHER" id="PTHR43968:SF6">
    <property type="entry name" value="GLUTATHIONE S-TRANSFERASE OMEGA"/>
    <property type="match status" value="1"/>
</dbReference>
<dbReference type="RefSeq" id="WP_013662972.1">
    <property type="nucleotide sequence ID" value="NC_015276.1"/>
</dbReference>
<dbReference type="STRING" id="717774.Marme_3860"/>
<dbReference type="InterPro" id="IPR004045">
    <property type="entry name" value="Glutathione_S-Trfase_N"/>
</dbReference>
<name>F2JXS2_MARM1</name>
<dbReference type="SUPFAM" id="SSF52833">
    <property type="entry name" value="Thioredoxin-like"/>
    <property type="match status" value="1"/>
</dbReference>
<dbReference type="OrthoDB" id="9782992at2"/>
<dbReference type="HOGENOM" id="CLU_011226_12_1_6"/>
<dbReference type="Gene3D" id="3.40.30.10">
    <property type="entry name" value="Glutaredoxin"/>
    <property type="match status" value="1"/>
</dbReference>
<evidence type="ECO:0000259" key="1">
    <source>
        <dbReference type="PROSITE" id="PS50404"/>
    </source>
</evidence>
<reference evidence="2 3" key="1">
    <citation type="journal article" date="2012" name="Stand. Genomic Sci.">
        <title>Complete genome sequence of the melanogenic marine bacterium Marinomonas mediterranea type strain (MMB-1(T)).</title>
        <authorList>
            <person name="Lucas-Elio P."/>
            <person name="Goodwin L."/>
            <person name="Woyke T."/>
            <person name="Pitluck S."/>
            <person name="Nolan M."/>
            <person name="Kyrpides N.C."/>
            <person name="Detter J.C."/>
            <person name="Copeland A."/>
            <person name="Teshima H."/>
            <person name="Bruce D."/>
            <person name="Detter C."/>
            <person name="Tapia R."/>
            <person name="Han S."/>
            <person name="Land M.L."/>
            <person name="Ivanova N."/>
            <person name="Mikhailova N."/>
            <person name="Johnston A.W."/>
            <person name="Sanchez-Amat A."/>
        </authorList>
    </citation>
    <scope>NUCLEOTIDE SEQUENCE [LARGE SCALE GENOMIC DNA]</scope>
    <source>
        <strain evidence="3">ATCC 700492 / JCM 21426 / NBRC 103028 / MMB-1</strain>
    </source>
</reference>
<feature type="domain" description="GST N-terminal" evidence="1">
    <location>
        <begin position="1"/>
        <end position="78"/>
    </location>
</feature>
<protein>
    <submittedName>
        <fullName evidence="2">Glutathione S-transferase-like protein</fullName>
    </submittedName>
</protein>
<dbReference type="PROSITE" id="PS50404">
    <property type="entry name" value="GST_NTER"/>
    <property type="match status" value="1"/>
</dbReference>
<dbReference type="EMBL" id="CP002583">
    <property type="protein sequence ID" value="ADZ93070.1"/>
    <property type="molecule type" value="Genomic_DNA"/>
</dbReference>
<dbReference type="PATRIC" id="fig|717774.3.peg.3978"/>
<proteinExistence type="predicted"/>
<dbReference type="Proteomes" id="UP000001062">
    <property type="component" value="Chromosome"/>
</dbReference>
<dbReference type="InterPro" id="IPR036249">
    <property type="entry name" value="Thioredoxin-like_sf"/>
</dbReference>
<keyword evidence="3" id="KW-1185">Reference proteome</keyword>
<dbReference type="Pfam" id="PF13417">
    <property type="entry name" value="GST_N_3"/>
    <property type="match status" value="1"/>
</dbReference>
<dbReference type="GO" id="GO:0016740">
    <property type="term" value="F:transferase activity"/>
    <property type="evidence" value="ECO:0007669"/>
    <property type="project" value="UniProtKB-KW"/>
</dbReference>
<dbReference type="eggNOG" id="COG0625">
    <property type="taxonomic scope" value="Bacteria"/>
</dbReference>
<gene>
    <name evidence="2" type="ordered locus">Marme_3860</name>
</gene>
<keyword evidence="2" id="KW-0808">Transferase</keyword>
<dbReference type="InterPro" id="IPR050983">
    <property type="entry name" value="GST_Omega/HSP26"/>
</dbReference>
<dbReference type="Gene3D" id="1.20.1050.10">
    <property type="match status" value="1"/>
</dbReference>
<evidence type="ECO:0000313" key="2">
    <source>
        <dbReference type="EMBL" id="ADZ93070.1"/>
    </source>
</evidence>
<dbReference type="KEGG" id="mme:Marme_3860"/>
<organism evidence="2 3">
    <name type="scientific">Marinomonas mediterranea (strain ATCC 700492 / JCM 21426 / NBRC 103028 / MMB-1)</name>
    <dbReference type="NCBI Taxonomy" id="717774"/>
    <lineage>
        <taxon>Bacteria</taxon>
        <taxon>Pseudomonadati</taxon>
        <taxon>Pseudomonadota</taxon>
        <taxon>Gammaproteobacteria</taxon>
        <taxon>Oceanospirillales</taxon>
        <taxon>Oceanospirillaceae</taxon>
        <taxon>Marinomonas</taxon>
    </lineage>
</organism>
<dbReference type="AlphaFoldDB" id="F2JXS2"/>
<sequence>MKLYLNETSPFSRVVTAVALMSEKASVELVWVDPWSSPDALKQVNPFCIIPALELDETVLTDSMVICQYLLATYRNVFLAPMDLTNKQEMALLGSAKTLMDVAFKTVALKRFTEGKNELTMRGIEGLNEALLRSKTDIRNNPAYKEKTLATLYFHIALAYIQLRHEALFEQHAAGEIEAFLEKSPFSDVLETISLETLAEKPSFEGLRNSI</sequence>
<accession>F2JXS2</accession>
<dbReference type="PANTHER" id="PTHR43968">
    <property type="match status" value="1"/>
</dbReference>